<dbReference type="Proteomes" id="UP000244441">
    <property type="component" value="Chromosome"/>
</dbReference>
<dbReference type="PANTHER" id="PTHR30087:SF1">
    <property type="entry name" value="HYPOTHETICAL CYTOSOLIC PROTEIN"/>
    <property type="match status" value="1"/>
</dbReference>
<evidence type="ECO:0000313" key="2">
    <source>
        <dbReference type="Proteomes" id="UP000244441"/>
    </source>
</evidence>
<dbReference type="InterPro" id="IPR007553">
    <property type="entry name" value="2-thiour_desulf"/>
</dbReference>
<dbReference type="AlphaFoldDB" id="A0A2S0VQT7"/>
<dbReference type="EMBL" id="CP026604">
    <property type="protein sequence ID" value="AWB66559.1"/>
    <property type="molecule type" value="Genomic_DNA"/>
</dbReference>
<dbReference type="RefSeq" id="WP_108602622.1">
    <property type="nucleotide sequence ID" value="NZ_CP026604.1"/>
</dbReference>
<dbReference type="KEGG" id="cate:C2869_09000"/>
<dbReference type="PANTHER" id="PTHR30087">
    <property type="entry name" value="INNER MEMBRANE PROTEIN"/>
    <property type="match status" value="1"/>
</dbReference>
<keyword evidence="2" id="KW-1185">Reference proteome</keyword>
<accession>A0A2S0VQT7</accession>
<proteinExistence type="predicted"/>
<organism evidence="1 2">
    <name type="scientific">Saccharobesus litoralis</name>
    <dbReference type="NCBI Taxonomy" id="2172099"/>
    <lineage>
        <taxon>Bacteria</taxon>
        <taxon>Pseudomonadati</taxon>
        <taxon>Pseudomonadota</taxon>
        <taxon>Gammaproteobacteria</taxon>
        <taxon>Alteromonadales</taxon>
        <taxon>Alteromonadaceae</taxon>
        <taxon>Saccharobesus</taxon>
    </lineage>
</organism>
<name>A0A2S0VQT7_9ALTE</name>
<evidence type="ECO:0000313" key="1">
    <source>
        <dbReference type="EMBL" id="AWB66559.1"/>
    </source>
</evidence>
<protein>
    <submittedName>
        <fullName evidence="1">DUF523 domain-containing protein</fullName>
    </submittedName>
</protein>
<sequence length="154" mass="16692">MTSKVLVSACLLGQPVRYDGQAKPVHHPFLETLQQRNLIIPFCPECAGGLPTPRPAAEIQPDGSVKTQRGGDVSAQFQLGAELALKLCQQNAIQFAILKESSPSCGSNWIYDGNFSAVKIAGKGLTAKLLSQHGIKVFSEENLQQLMLEMNLMK</sequence>
<dbReference type="Pfam" id="PF04463">
    <property type="entry name" value="2-thiour_desulf"/>
    <property type="match status" value="1"/>
</dbReference>
<dbReference type="OrthoDB" id="495783at2"/>
<gene>
    <name evidence="1" type="ORF">C2869_09000</name>
</gene>
<reference evidence="1 2" key="1">
    <citation type="submission" date="2018-01" db="EMBL/GenBank/DDBJ databases">
        <title>Genome sequence of a Cantenovulum-like bacteria.</title>
        <authorList>
            <person name="Tan W.R."/>
            <person name="Lau N.-S."/>
            <person name="Go F."/>
            <person name="Amirul A.-A.A."/>
        </authorList>
    </citation>
    <scope>NUCLEOTIDE SEQUENCE [LARGE SCALE GENOMIC DNA]</scope>
    <source>
        <strain evidence="1 2">CCB-QB4</strain>
    </source>
</reference>